<dbReference type="RefSeq" id="WP_117643075.1">
    <property type="nucleotide sequence ID" value="NZ_QSQR01000005.1"/>
</dbReference>
<name>A0A3E4MAZ9_9LACO</name>
<accession>A0A3E4MAZ9</accession>
<dbReference type="PANTHER" id="PTHR41771:SF1">
    <property type="entry name" value="MEMBRANE PROTEIN"/>
    <property type="match status" value="1"/>
</dbReference>
<comment type="caution">
    <text evidence="1">The sequence shown here is derived from an EMBL/GenBank/DDBJ whole genome shotgun (WGS) entry which is preliminary data.</text>
</comment>
<dbReference type="AlphaFoldDB" id="A0A3E4MAZ9"/>
<dbReference type="InterPro" id="IPR012507">
    <property type="entry name" value="YibE_F"/>
</dbReference>
<gene>
    <name evidence="1" type="ORF">DXD09_05855</name>
</gene>
<dbReference type="Proteomes" id="UP000260790">
    <property type="component" value="Unassembled WGS sequence"/>
</dbReference>
<evidence type="ECO:0000313" key="1">
    <source>
        <dbReference type="EMBL" id="RGK46522.1"/>
    </source>
</evidence>
<protein>
    <submittedName>
        <fullName evidence="1">YibE/F family protein</fullName>
    </submittedName>
</protein>
<dbReference type="PANTHER" id="PTHR41771">
    <property type="entry name" value="MEMBRANE PROTEIN-RELATED"/>
    <property type="match status" value="1"/>
</dbReference>
<proteinExistence type="predicted"/>
<dbReference type="EMBL" id="QSQR01000005">
    <property type="protein sequence ID" value="RGK46522.1"/>
    <property type="molecule type" value="Genomic_DNA"/>
</dbReference>
<dbReference type="Pfam" id="PF07907">
    <property type="entry name" value="YibE_F"/>
    <property type="match status" value="1"/>
</dbReference>
<evidence type="ECO:0000313" key="2">
    <source>
        <dbReference type="Proteomes" id="UP000260790"/>
    </source>
</evidence>
<reference evidence="1 2" key="1">
    <citation type="submission" date="2018-08" db="EMBL/GenBank/DDBJ databases">
        <title>A genome reference for cultivated species of the human gut microbiota.</title>
        <authorList>
            <person name="Zou Y."/>
            <person name="Xue W."/>
            <person name="Luo G."/>
        </authorList>
    </citation>
    <scope>NUCLEOTIDE SEQUENCE [LARGE SCALE GENOMIC DNA]</scope>
    <source>
        <strain evidence="1 2">TF10-9AT</strain>
    </source>
</reference>
<organism evidence="1 2">
    <name type="scientific">Ligilactobacillus ruminis</name>
    <dbReference type="NCBI Taxonomy" id="1623"/>
    <lineage>
        <taxon>Bacteria</taxon>
        <taxon>Bacillati</taxon>
        <taxon>Bacillota</taxon>
        <taxon>Bacilli</taxon>
        <taxon>Lactobacillales</taxon>
        <taxon>Lactobacillaceae</taxon>
        <taxon>Ligilactobacillus</taxon>
    </lineage>
</organism>
<sequence>MKTLFDKHNLLKLLLIVLSGLIIYFFVSNDAFLYKQPVGKVENVSVKSVSKTKDTFNNQDKITVQEVTFKILNGKYRNKIVKLRNTYSRSGGLDQEYKVGNQVFLTIKKHHGKLNSSISHYKRDVCLVMLLWLVIVLLYATMKLNGLKTLLSVAVNFVVFLIFVQLDVMLNLTHFFWLFAAAAFIFTILSLWLVIGFNKQWFVTCASVVSGTVIALLIGLIAMNVTNGKGVHYEALDYATQSPKQLFLAATVIGLLGTVMDAATDIVSTLFEMKRTDEKISERQLFKSGMAVGRSIMGPLINVLLMIFFAETFTMAILYFKTGNSIAYTFEWTMALGIVQTLVSGIGVTLVIPCASFLSAKVLGGAQDVND</sequence>